<evidence type="ECO:0000313" key="2">
    <source>
        <dbReference type="EMBL" id="KXS16615.1"/>
    </source>
</evidence>
<sequence>MTALYPRLKQYPRLREVLPTLGVTMVFAGILTAYAVQRVARSPEVVWDHRNNPEPWKQVQPGQQVKWMAVNQKHTSKYNRSFNVGKKAHDAF</sequence>
<name>A0A139AJN4_GONPJ</name>
<gene>
    <name evidence="2" type="ORF">M427DRAFT_68927</name>
</gene>
<evidence type="ECO:0000313" key="3">
    <source>
        <dbReference type="Proteomes" id="UP000070544"/>
    </source>
</evidence>
<dbReference type="OrthoDB" id="5511684at2759"/>
<dbReference type="Pfam" id="PF06522">
    <property type="entry name" value="B12D"/>
    <property type="match status" value="1"/>
</dbReference>
<dbReference type="EMBL" id="KQ965751">
    <property type="protein sequence ID" value="KXS16615.1"/>
    <property type="molecule type" value="Genomic_DNA"/>
</dbReference>
<dbReference type="AlphaFoldDB" id="A0A139AJN4"/>
<protein>
    <submittedName>
        <fullName evidence="2">Uncharacterized protein</fullName>
    </submittedName>
</protein>
<dbReference type="InterPro" id="IPR010530">
    <property type="entry name" value="B12D"/>
</dbReference>
<feature type="transmembrane region" description="Helical" evidence="1">
    <location>
        <begin position="17"/>
        <end position="36"/>
    </location>
</feature>
<organism evidence="2 3">
    <name type="scientific">Gonapodya prolifera (strain JEL478)</name>
    <name type="common">Monoblepharis prolifera</name>
    <dbReference type="NCBI Taxonomy" id="1344416"/>
    <lineage>
        <taxon>Eukaryota</taxon>
        <taxon>Fungi</taxon>
        <taxon>Fungi incertae sedis</taxon>
        <taxon>Chytridiomycota</taxon>
        <taxon>Chytridiomycota incertae sedis</taxon>
        <taxon>Monoblepharidomycetes</taxon>
        <taxon>Monoblepharidales</taxon>
        <taxon>Gonapodyaceae</taxon>
        <taxon>Gonapodya</taxon>
    </lineage>
</organism>
<keyword evidence="1" id="KW-1133">Transmembrane helix</keyword>
<evidence type="ECO:0000256" key="1">
    <source>
        <dbReference type="SAM" id="Phobius"/>
    </source>
</evidence>
<dbReference type="STRING" id="1344416.A0A139AJN4"/>
<keyword evidence="1" id="KW-0472">Membrane</keyword>
<keyword evidence="3" id="KW-1185">Reference proteome</keyword>
<accession>A0A139AJN4</accession>
<proteinExistence type="predicted"/>
<dbReference type="PANTHER" id="PTHR14256:SF1">
    <property type="entry name" value="GEO09626P1"/>
    <property type="match status" value="1"/>
</dbReference>
<reference evidence="2 3" key="1">
    <citation type="journal article" date="2015" name="Genome Biol. Evol.">
        <title>Phylogenomic analyses indicate that early fungi evolved digesting cell walls of algal ancestors of land plants.</title>
        <authorList>
            <person name="Chang Y."/>
            <person name="Wang S."/>
            <person name="Sekimoto S."/>
            <person name="Aerts A.L."/>
            <person name="Choi C."/>
            <person name="Clum A."/>
            <person name="LaButti K.M."/>
            <person name="Lindquist E.A."/>
            <person name="Yee Ngan C."/>
            <person name="Ohm R.A."/>
            <person name="Salamov A.A."/>
            <person name="Grigoriev I.V."/>
            <person name="Spatafora J.W."/>
            <person name="Berbee M.L."/>
        </authorList>
    </citation>
    <scope>NUCLEOTIDE SEQUENCE [LARGE SCALE GENOMIC DNA]</scope>
    <source>
        <strain evidence="2 3">JEL478</strain>
    </source>
</reference>
<dbReference type="PANTHER" id="PTHR14256">
    <property type="entry name" value="NADH-UBIQUINONE OXIDOREDUCTASE MLRQ SUBUNIT"/>
    <property type="match status" value="1"/>
</dbReference>
<dbReference type="Proteomes" id="UP000070544">
    <property type="component" value="Unassembled WGS sequence"/>
</dbReference>
<keyword evidence="1" id="KW-0812">Transmembrane</keyword>